<sequence length="176" mass="19101">MKLRQFAFIAGLLTAAVVSGSSPTDSIAPQRPVPAGNVEVLDLNGLPDIAFGETEDELTRRGILRSDVDACGPTLAGHETVSPVFIDDRLVLVWAGDPMRTTEGVTVGTPISEVWSRYPSVSRLEAPTGTYRFDGLLARRGDRAYLFLHDGRQVRKVIAGYADWVRRLFTEGAGPC</sequence>
<name>A0A1C3N945_9ACTN</name>
<feature type="chain" id="PRO_5038463916" evidence="1">
    <location>
        <begin position="21"/>
        <end position="176"/>
    </location>
</feature>
<evidence type="ECO:0000256" key="1">
    <source>
        <dbReference type="SAM" id="SignalP"/>
    </source>
</evidence>
<keyword evidence="1" id="KW-0732">Signal</keyword>
<feature type="signal peptide" evidence="1">
    <location>
        <begin position="1"/>
        <end position="20"/>
    </location>
</feature>
<dbReference type="STRING" id="307121.GA0070620_4668"/>
<keyword evidence="3" id="KW-1185">Reference proteome</keyword>
<organism evidence="2 3">
    <name type="scientific">Micromonospora krabiensis</name>
    <dbReference type="NCBI Taxonomy" id="307121"/>
    <lineage>
        <taxon>Bacteria</taxon>
        <taxon>Bacillati</taxon>
        <taxon>Actinomycetota</taxon>
        <taxon>Actinomycetes</taxon>
        <taxon>Micromonosporales</taxon>
        <taxon>Micromonosporaceae</taxon>
        <taxon>Micromonospora</taxon>
    </lineage>
</organism>
<evidence type="ECO:0000313" key="3">
    <source>
        <dbReference type="Proteomes" id="UP000199393"/>
    </source>
</evidence>
<accession>A0A1C3N945</accession>
<protein>
    <submittedName>
        <fullName evidence="2">Uncharacterized protein</fullName>
    </submittedName>
</protein>
<proteinExistence type="predicted"/>
<evidence type="ECO:0000313" key="2">
    <source>
        <dbReference type="EMBL" id="SBV29101.1"/>
    </source>
</evidence>
<dbReference type="AlphaFoldDB" id="A0A1C3N945"/>
<dbReference type="PATRIC" id="fig|307121.4.peg.4767"/>
<reference evidence="3" key="1">
    <citation type="submission" date="2016-06" db="EMBL/GenBank/DDBJ databases">
        <authorList>
            <person name="Varghese N."/>
        </authorList>
    </citation>
    <scope>NUCLEOTIDE SEQUENCE [LARGE SCALE GENOMIC DNA]</scope>
    <source>
        <strain evidence="3">DSM 45344</strain>
    </source>
</reference>
<dbReference type="Proteomes" id="UP000199393">
    <property type="component" value="Chromosome I"/>
</dbReference>
<dbReference type="EMBL" id="LT598496">
    <property type="protein sequence ID" value="SBV29101.1"/>
    <property type="molecule type" value="Genomic_DNA"/>
</dbReference>
<gene>
    <name evidence="2" type="ORF">GA0070620_4668</name>
</gene>